<gene>
    <name evidence="4" type="primary">hcrA</name>
    <name evidence="4" type="ORF">V144x_44280</name>
</gene>
<evidence type="ECO:0000256" key="2">
    <source>
        <dbReference type="ARBA" id="ARBA00023002"/>
    </source>
</evidence>
<dbReference type="InterPro" id="IPR016208">
    <property type="entry name" value="Ald_Oxase/xanthine_DH-like"/>
</dbReference>
<dbReference type="InterPro" id="IPR036856">
    <property type="entry name" value="Ald_Oxase/Xan_DH_a/b_sf"/>
</dbReference>
<dbReference type="Gene3D" id="3.90.1170.50">
    <property type="entry name" value="Aldehyde oxidase/xanthine dehydrogenase, a/b hammerhead"/>
    <property type="match status" value="1"/>
</dbReference>
<feature type="domain" description="Aldehyde oxidase/xanthine dehydrogenase a/b hammerhead" evidence="3">
    <location>
        <begin position="36"/>
        <end position="151"/>
    </location>
</feature>
<reference evidence="4 5" key="1">
    <citation type="submission" date="2019-03" db="EMBL/GenBank/DDBJ databases">
        <title>Deep-cultivation of Planctomycetes and their phenomic and genomic characterization uncovers novel biology.</title>
        <authorList>
            <person name="Wiegand S."/>
            <person name="Jogler M."/>
            <person name="Boedeker C."/>
            <person name="Pinto D."/>
            <person name="Vollmers J."/>
            <person name="Rivas-Marin E."/>
            <person name="Kohn T."/>
            <person name="Peeters S.H."/>
            <person name="Heuer A."/>
            <person name="Rast P."/>
            <person name="Oberbeckmann S."/>
            <person name="Bunk B."/>
            <person name="Jeske O."/>
            <person name="Meyerdierks A."/>
            <person name="Storesund J.E."/>
            <person name="Kallscheuer N."/>
            <person name="Luecker S."/>
            <person name="Lage O.M."/>
            <person name="Pohl T."/>
            <person name="Merkel B.J."/>
            <person name="Hornburger P."/>
            <person name="Mueller R.-W."/>
            <person name="Bruemmer F."/>
            <person name="Labrenz M."/>
            <person name="Spormann A.M."/>
            <person name="Op den Camp H."/>
            <person name="Overmann J."/>
            <person name="Amann R."/>
            <person name="Jetten M.S.M."/>
            <person name="Mascher T."/>
            <person name="Medema M.H."/>
            <person name="Devos D.P."/>
            <person name="Kaster A.-K."/>
            <person name="Ovreas L."/>
            <person name="Rohde M."/>
            <person name="Galperin M.Y."/>
            <person name="Jogler C."/>
        </authorList>
    </citation>
    <scope>NUCLEOTIDE SEQUENCE [LARGE SCALE GENOMIC DNA]</scope>
    <source>
        <strain evidence="4 5">V144</strain>
    </source>
</reference>
<dbReference type="InterPro" id="IPR037165">
    <property type="entry name" value="AldOxase/xan_DH_Mopterin-bd_sf"/>
</dbReference>
<sequence length="766" mass="81499">MATIDETKAAEGSGDTPKYKVIGTRPIRHDGADKVTGRALYGADIKVKGMIYGAILRSPHAHANIKSIDTSKAKALPGVRAVITSADLPEPGDKIAELGEGSVVLNHLSSNNLARTKVLYKGHSIAAVAADNIHIAQEAANLIEVEYEVLPPVLNVLKAMSDEAPVLNPDVRTEEVATGEKGDEPTNIAKRFLFEKGDIEKGFAEAKYVVEREFNTSTVHQGYIEPHVATALWNNDGQITVWTSTQGTFSVRQQVAELLDVPLARVKVVPAEIGGGFGGKISVYLAPVAATLSRIAGAPVQVVMDRTDVLQATGPTPGSHIKIKMGVDADGHITAADAWMAYEAGAYPGSPIGAGAMCVFSCYDVPNGRVEGYDVCVNKPRTNAYRAPGATNAAFATETVVEELCEKLGMAPVDFRLLNASKEGTRRVDGVTYPRIGLVETLEAIKESDHFKSPLEAQHRGRGIASGFWFNAGLKSAVTATVNSDGSVSLLEGSTDIGGSRTAIAMQFAETLGIAAEDIKPAVVDTDSVGYTDVTGGSRVTYATGWAAYEAGKDLQRQIVARAADLWEVDSDQVSYEDGYVLGPDKKVSFKEIAVELSAVGEPLVGRGVSNHNEPGGAFGTHVVDVEVDPDTGKVDILRYTAAQDCGTAIHPAYVEGQIQGGAVQGIGWGLNEEYWYDEDGSMRNANFLDYRIPTCYDLPMIDTIIVEVPNPGHPFGVRGVGEVPIVPPPAALAAAIYDAVGVRMDELPMSPPRVLHELLKKQKES</sequence>
<dbReference type="EC" id="1.3.7.9" evidence="4"/>
<protein>
    <submittedName>
        <fullName evidence="4">4-hydroxybenzoyl-CoA reductase subunit alpha</fullName>
        <ecNumber evidence="4">1.3.7.9</ecNumber>
    </submittedName>
</protein>
<dbReference type="PANTHER" id="PTHR11908">
    <property type="entry name" value="XANTHINE DEHYDROGENASE"/>
    <property type="match status" value="1"/>
</dbReference>
<dbReference type="KEGG" id="gaw:V144x_44280"/>
<dbReference type="InterPro" id="IPR046867">
    <property type="entry name" value="AldOxase/xan_DH_MoCoBD2"/>
</dbReference>
<dbReference type="AlphaFoldDB" id="A0A517W0Z4"/>
<dbReference type="Proteomes" id="UP000318704">
    <property type="component" value="Chromosome"/>
</dbReference>
<accession>A0A517W0Z4</accession>
<keyword evidence="1" id="KW-0500">Molybdenum</keyword>
<dbReference type="PANTHER" id="PTHR11908:SF132">
    <property type="entry name" value="ALDEHYDE OXIDASE 1-RELATED"/>
    <property type="match status" value="1"/>
</dbReference>
<dbReference type="SUPFAM" id="SSF54665">
    <property type="entry name" value="CO dehydrogenase molybdoprotein N-domain-like"/>
    <property type="match status" value="1"/>
</dbReference>
<organism evidence="4 5">
    <name type="scientific">Gimesia aquarii</name>
    <dbReference type="NCBI Taxonomy" id="2527964"/>
    <lineage>
        <taxon>Bacteria</taxon>
        <taxon>Pseudomonadati</taxon>
        <taxon>Planctomycetota</taxon>
        <taxon>Planctomycetia</taxon>
        <taxon>Planctomycetales</taxon>
        <taxon>Planctomycetaceae</taxon>
        <taxon>Gimesia</taxon>
    </lineage>
</organism>
<evidence type="ECO:0000256" key="1">
    <source>
        <dbReference type="ARBA" id="ARBA00022505"/>
    </source>
</evidence>
<dbReference type="SMART" id="SM01008">
    <property type="entry name" value="Ald_Xan_dh_C"/>
    <property type="match status" value="1"/>
</dbReference>
<evidence type="ECO:0000313" key="4">
    <source>
        <dbReference type="EMBL" id="QDT98918.1"/>
    </source>
</evidence>
<dbReference type="Pfam" id="PF20256">
    <property type="entry name" value="MoCoBD_2"/>
    <property type="match status" value="1"/>
</dbReference>
<dbReference type="Gene3D" id="3.30.365.10">
    <property type="entry name" value="Aldehyde oxidase/xanthine dehydrogenase, molybdopterin binding domain"/>
    <property type="match status" value="4"/>
</dbReference>
<keyword evidence="2 4" id="KW-0560">Oxidoreductase</keyword>
<dbReference type="GO" id="GO:0005506">
    <property type="term" value="F:iron ion binding"/>
    <property type="evidence" value="ECO:0007669"/>
    <property type="project" value="InterPro"/>
</dbReference>
<evidence type="ECO:0000313" key="5">
    <source>
        <dbReference type="Proteomes" id="UP000318704"/>
    </source>
</evidence>
<dbReference type="Pfam" id="PF01315">
    <property type="entry name" value="Ald_Xan_dh_C"/>
    <property type="match status" value="1"/>
</dbReference>
<dbReference type="SUPFAM" id="SSF56003">
    <property type="entry name" value="Molybdenum cofactor-binding domain"/>
    <property type="match status" value="1"/>
</dbReference>
<evidence type="ECO:0000259" key="3">
    <source>
        <dbReference type="SMART" id="SM01008"/>
    </source>
</evidence>
<dbReference type="EMBL" id="CP037920">
    <property type="protein sequence ID" value="QDT98918.1"/>
    <property type="molecule type" value="Genomic_DNA"/>
</dbReference>
<dbReference type="InterPro" id="IPR000674">
    <property type="entry name" value="Ald_Oxase/Xan_DH_a/b"/>
</dbReference>
<proteinExistence type="predicted"/>
<dbReference type="GO" id="GO:0016491">
    <property type="term" value="F:oxidoreductase activity"/>
    <property type="evidence" value="ECO:0007669"/>
    <property type="project" value="UniProtKB-KW"/>
</dbReference>
<dbReference type="InterPro" id="IPR008274">
    <property type="entry name" value="AldOxase/xan_DH_MoCoBD1"/>
</dbReference>
<dbReference type="RefSeq" id="WP_144987957.1">
    <property type="nucleotide sequence ID" value="NZ_CP037920.1"/>
</dbReference>
<name>A0A517W0Z4_9PLAN</name>
<dbReference type="Pfam" id="PF02738">
    <property type="entry name" value="MoCoBD_1"/>
    <property type="match status" value="1"/>
</dbReference>